<sequence length="115" mass="13045">MRAGKLRWRLLLQRPEKTRDDYGEETLTFVNVGEVMCGDEPLSLRGTAAVLGVESGSINAPVLRWLTIRHRGDIAEEWQVVRQTGDRAGVPMTVIAVRDGERPDEMNLIARYRRV</sequence>
<dbReference type="InterPro" id="IPR008767">
    <property type="entry name" value="Phage_SPP1_head-tail_adaptor"/>
</dbReference>
<comment type="caution">
    <text evidence="1">The sequence shown here is derived from an EMBL/GenBank/DDBJ whole genome shotgun (WGS) entry which is preliminary data.</text>
</comment>
<proteinExistence type="predicted"/>
<dbReference type="RefSeq" id="WP_322546789.1">
    <property type="nucleotide sequence ID" value="NZ_JAXUAC010000007.1"/>
</dbReference>
<dbReference type="Pfam" id="PF05521">
    <property type="entry name" value="Phage_HCP"/>
    <property type="match status" value="1"/>
</dbReference>
<accession>A0ABU5MF13</accession>
<protein>
    <recommendedName>
        <fullName evidence="3">Head-tail adaptor protein</fullName>
    </recommendedName>
</protein>
<evidence type="ECO:0000313" key="1">
    <source>
        <dbReference type="EMBL" id="MDZ7511348.1"/>
    </source>
</evidence>
<dbReference type="EMBL" id="JAXUAC010000007">
    <property type="protein sequence ID" value="MDZ7511348.1"/>
    <property type="molecule type" value="Genomic_DNA"/>
</dbReference>
<name>A0ABU5MF13_9GAMM</name>
<dbReference type="Gene3D" id="2.40.10.270">
    <property type="entry name" value="Bacteriophage SPP1 head-tail adaptor protein"/>
    <property type="match status" value="1"/>
</dbReference>
<evidence type="ECO:0008006" key="3">
    <source>
        <dbReference type="Google" id="ProtNLM"/>
    </source>
</evidence>
<gene>
    <name evidence="1" type="ORF">U5F72_05940</name>
</gene>
<evidence type="ECO:0000313" key="2">
    <source>
        <dbReference type="Proteomes" id="UP001290894"/>
    </source>
</evidence>
<organism evidence="1 2">
    <name type="scientific">Stenotrophomonas muris</name>
    <dbReference type="NCBI Taxonomy" id="2963283"/>
    <lineage>
        <taxon>Bacteria</taxon>
        <taxon>Pseudomonadati</taxon>
        <taxon>Pseudomonadota</taxon>
        <taxon>Gammaproteobacteria</taxon>
        <taxon>Lysobacterales</taxon>
        <taxon>Lysobacteraceae</taxon>
        <taxon>Stenotrophomonas</taxon>
    </lineage>
</organism>
<reference evidence="1 2" key="1">
    <citation type="submission" date="2023-12" db="EMBL/GenBank/DDBJ databases">
        <title>'Antibacterial potential of Stenotrophomonas maltophilia cystic fibrosis isolates' (manuscript under preparation).</title>
        <authorList>
            <person name="Crisan C.V."/>
            <person name="Pettis M."/>
            <person name="Goldberg J.B."/>
        </authorList>
    </citation>
    <scope>NUCLEOTIDE SEQUENCE [LARGE SCALE GENOMIC DNA]</scope>
    <source>
        <strain evidence="1 2">CCV155</strain>
    </source>
</reference>
<keyword evidence="2" id="KW-1185">Reference proteome</keyword>
<dbReference type="InterPro" id="IPR038666">
    <property type="entry name" value="SSP1_head-tail_sf"/>
</dbReference>
<dbReference type="Proteomes" id="UP001290894">
    <property type="component" value="Unassembled WGS sequence"/>
</dbReference>